<dbReference type="RefSeq" id="WP_002694138.1">
    <property type="nucleotide sequence ID" value="NZ_AAWS01000004.1"/>
</dbReference>
<reference evidence="3 4" key="1">
    <citation type="submission" date="2007-01" db="EMBL/GenBank/DDBJ databases">
        <authorList>
            <person name="Haygood M."/>
            <person name="Podell S."/>
            <person name="Anderson C."/>
            <person name="Hopkinson B."/>
            <person name="Roe K."/>
            <person name="Barbeau K."/>
            <person name="Gaasterland T."/>
            <person name="Ferriera S."/>
            <person name="Johnson J."/>
            <person name="Kravitz S."/>
            <person name="Beeson K."/>
            <person name="Sutton G."/>
            <person name="Rogers Y.-H."/>
            <person name="Friedman R."/>
            <person name="Frazier M."/>
            <person name="Venter J.C."/>
        </authorList>
    </citation>
    <scope>NUCLEOTIDE SEQUENCE [LARGE SCALE GENOMIC DNA]</scope>
    <source>
        <strain evidence="3 4">ATCC 23134</strain>
    </source>
</reference>
<protein>
    <submittedName>
        <fullName evidence="3">Beta-lactamase</fullName>
    </submittedName>
</protein>
<organism evidence="3 4">
    <name type="scientific">Microscilla marina ATCC 23134</name>
    <dbReference type="NCBI Taxonomy" id="313606"/>
    <lineage>
        <taxon>Bacteria</taxon>
        <taxon>Pseudomonadati</taxon>
        <taxon>Bacteroidota</taxon>
        <taxon>Cytophagia</taxon>
        <taxon>Cytophagales</taxon>
        <taxon>Microscillaceae</taxon>
        <taxon>Microscilla</taxon>
    </lineage>
</organism>
<dbReference type="eggNOG" id="COG1680">
    <property type="taxonomic scope" value="Bacteria"/>
</dbReference>
<proteinExistence type="predicted"/>
<dbReference type="SUPFAM" id="SSF56601">
    <property type="entry name" value="beta-lactamase/transpeptidase-like"/>
    <property type="match status" value="1"/>
</dbReference>
<sequence length="426" mass="49865">MKKLATLLLILSLFILKTQAQNKKSIIKATLLKEWNKLDTFIHRVKEVAPDFAFNAVLVWEGKIISTKRMGYANRKQQLKLDNQTIYPWASISKMFTSIAVLQLIEEGKLKIDDPVTKYVPELKVINTPYGDYEQVKIHHLINHNSGLLWQSLRDTLKAKYPKIRYVNTWKMIKPYLKYLSLSRKPGQKYEYSNGSYSILGLVVEHVTRMKFTEYIQKRIFKPLGMETTTHYGKTPQRFQNLLASSYRKTGNDSIKEIRIDRNHGIHEAHGGIRASVMDMLKFMDFLSFRKRKNCLTNYNKVLPWKIIKKYYHQVDVQKPANKYTIMFKKEEAASSRAFGFLHSQFFTNGVQFFGHTGHIGEYQSALIMRTDIPMGIILMMNTNGQLNTKEYIIANNLYKTIGRFVSRNQINLKFFDWEKAFNKLK</sequence>
<dbReference type="InterPro" id="IPR050491">
    <property type="entry name" value="AmpC-like"/>
</dbReference>
<dbReference type="InterPro" id="IPR001466">
    <property type="entry name" value="Beta-lactam-related"/>
</dbReference>
<feature type="signal peptide" evidence="1">
    <location>
        <begin position="1"/>
        <end position="20"/>
    </location>
</feature>
<evidence type="ECO:0000313" key="3">
    <source>
        <dbReference type="EMBL" id="EAY30993.1"/>
    </source>
</evidence>
<evidence type="ECO:0000256" key="1">
    <source>
        <dbReference type="SAM" id="SignalP"/>
    </source>
</evidence>
<evidence type="ECO:0000259" key="2">
    <source>
        <dbReference type="Pfam" id="PF00144"/>
    </source>
</evidence>
<feature type="domain" description="Beta-lactamase-related" evidence="2">
    <location>
        <begin position="61"/>
        <end position="386"/>
    </location>
</feature>
<feature type="chain" id="PRO_5002641835" evidence="1">
    <location>
        <begin position="21"/>
        <end position="426"/>
    </location>
</feature>
<dbReference type="PANTHER" id="PTHR46825:SF9">
    <property type="entry name" value="BETA-LACTAMASE-RELATED DOMAIN-CONTAINING PROTEIN"/>
    <property type="match status" value="1"/>
</dbReference>
<dbReference type="MEROPS" id="S12.011"/>
<dbReference type="Pfam" id="PF00144">
    <property type="entry name" value="Beta-lactamase"/>
    <property type="match status" value="1"/>
</dbReference>
<comment type="caution">
    <text evidence="3">The sequence shown here is derived from an EMBL/GenBank/DDBJ whole genome shotgun (WGS) entry which is preliminary data.</text>
</comment>
<evidence type="ECO:0000313" key="4">
    <source>
        <dbReference type="Proteomes" id="UP000004095"/>
    </source>
</evidence>
<dbReference type="AlphaFoldDB" id="A1ZEP1"/>
<keyword evidence="1" id="KW-0732">Signal</keyword>
<dbReference type="Gene3D" id="3.40.710.10">
    <property type="entry name" value="DD-peptidase/beta-lactamase superfamily"/>
    <property type="match status" value="1"/>
</dbReference>
<gene>
    <name evidence="3" type="ORF">M23134_07400</name>
</gene>
<keyword evidence="4" id="KW-1185">Reference proteome</keyword>
<dbReference type="PANTHER" id="PTHR46825">
    <property type="entry name" value="D-ALANYL-D-ALANINE-CARBOXYPEPTIDASE/ENDOPEPTIDASE AMPH"/>
    <property type="match status" value="1"/>
</dbReference>
<dbReference type="OrthoDB" id="9797709at2"/>
<name>A1ZEP1_MICM2</name>
<dbReference type="Proteomes" id="UP000004095">
    <property type="component" value="Unassembled WGS sequence"/>
</dbReference>
<dbReference type="EMBL" id="AAWS01000004">
    <property type="protein sequence ID" value="EAY30993.1"/>
    <property type="molecule type" value="Genomic_DNA"/>
</dbReference>
<accession>A1ZEP1</accession>
<dbReference type="InterPro" id="IPR012338">
    <property type="entry name" value="Beta-lactam/transpept-like"/>
</dbReference>